<dbReference type="GO" id="GO:0050660">
    <property type="term" value="F:flavin adenine dinucleotide binding"/>
    <property type="evidence" value="ECO:0007669"/>
    <property type="project" value="InterPro"/>
</dbReference>
<keyword evidence="3" id="KW-1185">Reference proteome</keyword>
<dbReference type="Pfam" id="PF08031">
    <property type="entry name" value="BBE"/>
    <property type="match status" value="1"/>
</dbReference>
<dbReference type="GeneID" id="54565380"/>
<dbReference type="AlphaFoldDB" id="A0A6A6CQC7"/>
<dbReference type="Gene3D" id="3.30.465.10">
    <property type="match status" value="1"/>
</dbReference>
<reference evidence="2" key="1">
    <citation type="journal article" date="2020" name="Stud. Mycol.">
        <title>101 Dothideomycetes genomes: a test case for predicting lifestyles and emergence of pathogens.</title>
        <authorList>
            <person name="Haridas S."/>
            <person name="Albert R."/>
            <person name="Binder M."/>
            <person name="Bloem J."/>
            <person name="Labutti K."/>
            <person name="Salamov A."/>
            <person name="Andreopoulos B."/>
            <person name="Baker S."/>
            <person name="Barry K."/>
            <person name="Bills G."/>
            <person name="Bluhm B."/>
            <person name="Cannon C."/>
            <person name="Castanera R."/>
            <person name="Culley D."/>
            <person name="Daum C."/>
            <person name="Ezra D."/>
            <person name="Gonzalez J."/>
            <person name="Henrissat B."/>
            <person name="Kuo A."/>
            <person name="Liang C."/>
            <person name="Lipzen A."/>
            <person name="Lutzoni F."/>
            <person name="Magnuson J."/>
            <person name="Mondo S."/>
            <person name="Nolan M."/>
            <person name="Ohm R."/>
            <person name="Pangilinan J."/>
            <person name="Park H.-J."/>
            <person name="Ramirez L."/>
            <person name="Alfaro M."/>
            <person name="Sun H."/>
            <person name="Tritt A."/>
            <person name="Yoshinaga Y."/>
            <person name="Zwiers L.-H."/>
            <person name="Turgeon B."/>
            <person name="Goodwin S."/>
            <person name="Spatafora J."/>
            <person name="Crous P."/>
            <person name="Grigoriev I."/>
        </authorList>
    </citation>
    <scope>NUCLEOTIDE SEQUENCE</scope>
    <source>
        <strain evidence="2">ATCC 36951</strain>
    </source>
</reference>
<sequence>MNAFGPLANKPLFMCFTAPYGYDAGDDAKTSSVTPAWRTALWHVIALDEWDPNEDQATIEAEFKKTHDIIQPLIKLTPGSGAYQNEADTFETDPIGAYWGQDNYNKLLSIKQKYDPSNVLTCWHCVGWNSADSRYSCYPDA</sequence>
<dbReference type="InterPro" id="IPR016169">
    <property type="entry name" value="FAD-bd_PCMH_sub2"/>
</dbReference>
<organism evidence="2 3">
    <name type="scientific">Zasmidium cellare ATCC 36951</name>
    <dbReference type="NCBI Taxonomy" id="1080233"/>
    <lineage>
        <taxon>Eukaryota</taxon>
        <taxon>Fungi</taxon>
        <taxon>Dikarya</taxon>
        <taxon>Ascomycota</taxon>
        <taxon>Pezizomycotina</taxon>
        <taxon>Dothideomycetes</taxon>
        <taxon>Dothideomycetidae</taxon>
        <taxon>Mycosphaerellales</taxon>
        <taxon>Mycosphaerellaceae</taxon>
        <taxon>Zasmidium</taxon>
    </lineage>
</organism>
<dbReference type="Gene3D" id="3.40.462.20">
    <property type="match status" value="1"/>
</dbReference>
<dbReference type="InterPro" id="IPR012951">
    <property type="entry name" value="BBE"/>
</dbReference>
<accession>A0A6A6CQC7</accession>
<evidence type="ECO:0000313" key="2">
    <source>
        <dbReference type="EMBL" id="KAF2169295.1"/>
    </source>
</evidence>
<dbReference type="GO" id="GO:0016491">
    <property type="term" value="F:oxidoreductase activity"/>
    <property type="evidence" value="ECO:0007669"/>
    <property type="project" value="InterPro"/>
</dbReference>
<dbReference type="Proteomes" id="UP000799537">
    <property type="component" value="Unassembled WGS sequence"/>
</dbReference>
<dbReference type="OrthoDB" id="9983560at2759"/>
<proteinExistence type="predicted"/>
<feature type="domain" description="Berberine/berberine-like" evidence="1">
    <location>
        <begin position="82"/>
        <end position="120"/>
    </location>
</feature>
<gene>
    <name evidence="2" type="ORF">M409DRAFT_52554</name>
</gene>
<name>A0A6A6CQC7_ZASCE</name>
<evidence type="ECO:0000259" key="1">
    <source>
        <dbReference type="Pfam" id="PF08031"/>
    </source>
</evidence>
<dbReference type="RefSeq" id="XP_033670184.1">
    <property type="nucleotide sequence ID" value="XM_033812108.1"/>
</dbReference>
<evidence type="ECO:0000313" key="3">
    <source>
        <dbReference type="Proteomes" id="UP000799537"/>
    </source>
</evidence>
<dbReference type="EMBL" id="ML993588">
    <property type="protein sequence ID" value="KAF2169295.1"/>
    <property type="molecule type" value="Genomic_DNA"/>
</dbReference>
<protein>
    <recommendedName>
        <fullName evidence="1">Berberine/berberine-like domain-containing protein</fullName>
    </recommendedName>
</protein>